<dbReference type="EMBL" id="AP014861">
    <property type="protein sequence ID" value="BAX56965.1"/>
    <property type="molecule type" value="Genomic_DNA"/>
</dbReference>
<evidence type="ECO:0000256" key="1">
    <source>
        <dbReference type="SAM" id="Phobius"/>
    </source>
</evidence>
<keyword evidence="1" id="KW-0472">Membrane</keyword>
<sequence length="424" mass="46895">MSKNPPPRGRNYPFAQRGSAFWEKCHVTFDQAVDMFYDQTAMQQHLGHDPIVNSLVYKRVTYPTIFDAQRAYTQDQNAFYQKKEQEQLALEARGIKAFKNMNDAIRSRLNPTEDGLANPLERPLKPMGEASKSIFEQFTSELVHEPSGRSTDIASVQSYSPVNDPYGSEPLLYSQTQTVEKVLSDSLALECSLEDEMAKNMQHVLITDLEDAHKILHNVWLDSGKDVAALAASINTAKSWFNHTEPMFDAASIAKQFGDMNIKADLVESRGKIFVAFNGTDLNGKALKHAFVNGTRVNMNGKKYPLNSFKAMQTGFSPKSRAANFKGAGVLTFVVSASIATSDLVFKDDYHLVDWFGNVGSDMFKALVQFGAGEAILWGVVAASGYVLVGAIAVAVTYGIIEWAWGEYNIANSIVEVLEDAVEN</sequence>
<keyword evidence="1" id="KW-1133">Transmembrane helix</keyword>
<keyword evidence="1" id="KW-0812">Transmembrane</keyword>
<feature type="transmembrane region" description="Helical" evidence="1">
    <location>
        <begin position="375"/>
        <end position="401"/>
    </location>
</feature>
<name>A0A1Y1BA14_VIBPH</name>
<keyword evidence="2" id="KW-0614">Plasmid</keyword>
<dbReference type="EMBL" id="AP014859">
    <property type="protein sequence ID" value="BAX56710.1"/>
    <property type="molecule type" value="Genomic_DNA"/>
</dbReference>
<geneLocation type="plasmid" evidence="2">
    <name>pVP2HP</name>
</geneLocation>
<protein>
    <submittedName>
        <fullName evidence="2">Uncharacterized protein</fullName>
    </submittedName>
</protein>
<organism evidence="2">
    <name type="scientific">Vibrio parahaemolyticus</name>
    <dbReference type="NCBI Taxonomy" id="670"/>
    <lineage>
        <taxon>Bacteria</taxon>
        <taxon>Pseudomonadati</taxon>
        <taxon>Pseudomonadota</taxon>
        <taxon>Gammaproteobacteria</taxon>
        <taxon>Vibrionales</taxon>
        <taxon>Vibrionaceae</taxon>
        <taxon>Vibrio</taxon>
    </lineage>
</organism>
<evidence type="ECO:0000313" key="2">
    <source>
        <dbReference type="EMBL" id="BAX56710.1"/>
    </source>
</evidence>
<accession>A0A1Y1BA14</accession>
<evidence type="ECO:0000313" key="3">
    <source>
        <dbReference type="EMBL" id="BAX56965.1"/>
    </source>
</evidence>
<proteinExistence type="predicted"/>
<dbReference type="AlphaFoldDB" id="A0A1Y1BA14"/>
<reference evidence="2" key="1">
    <citation type="journal article" date="2017" name="Infect. Genet. Evol.">
        <title>Plasmid dynamics in Vibrio parahaemolyticus strains related to shrimp Acute Hepatopancreatic Necrosis Syndrome (AHPNS).</title>
        <authorList>
            <person name="Theethakaew C."/>
            <person name="Nakamura S."/>
            <person name="Motooka D."/>
            <person name="Matsuda S."/>
            <person name="Kodama T."/>
            <person name="Chonsin K."/>
            <person name="Suthienkul O."/>
            <person name="Iida T."/>
        </authorList>
    </citation>
    <scope>NUCLEOTIDE SEQUENCE</scope>
    <source>
        <strain evidence="2">VPE61</strain>
        <plasmid evidence="2">pVP2HP</plasmid>
        <plasmid evidence="3">pVPE61b</plasmid>
    </source>
</reference>
<geneLocation type="plasmid" evidence="3">
    <name>pVPE61b</name>
</geneLocation>